<dbReference type="EMBL" id="GBRH01244263">
    <property type="protein sequence ID" value="JAD53632.1"/>
    <property type="molecule type" value="Transcribed_RNA"/>
</dbReference>
<organism evidence="2">
    <name type="scientific">Arundo donax</name>
    <name type="common">Giant reed</name>
    <name type="synonym">Donax arundinaceus</name>
    <dbReference type="NCBI Taxonomy" id="35708"/>
    <lineage>
        <taxon>Eukaryota</taxon>
        <taxon>Viridiplantae</taxon>
        <taxon>Streptophyta</taxon>
        <taxon>Embryophyta</taxon>
        <taxon>Tracheophyta</taxon>
        <taxon>Spermatophyta</taxon>
        <taxon>Magnoliopsida</taxon>
        <taxon>Liliopsida</taxon>
        <taxon>Poales</taxon>
        <taxon>Poaceae</taxon>
        <taxon>PACMAD clade</taxon>
        <taxon>Arundinoideae</taxon>
        <taxon>Arundineae</taxon>
        <taxon>Arundo</taxon>
    </lineage>
</organism>
<keyword evidence="1" id="KW-0472">Membrane</keyword>
<dbReference type="AlphaFoldDB" id="A0A0A9B2W7"/>
<keyword evidence="1" id="KW-1133">Transmembrane helix</keyword>
<name>A0A0A9B2W7_ARUDO</name>
<evidence type="ECO:0000313" key="2">
    <source>
        <dbReference type="EMBL" id="JAD53632.1"/>
    </source>
</evidence>
<proteinExistence type="predicted"/>
<accession>A0A0A9B2W7</accession>
<sequence length="64" mass="7484">MQESAIFSSPSRRKGIKHLLSYIICFLGSFVKMLYASLKLTRTDKPKLRKEEKRKAEIYSSEFP</sequence>
<feature type="transmembrane region" description="Helical" evidence="1">
    <location>
        <begin position="20"/>
        <end position="40"/>
    </location>
</feature>
<keyword evidence="1" id="KW-0812">Transmembrane</keyword>
<protein>
    <submittedName>
        <fullName evidence="2">Uncharacterized protein</fullName>
    </submittedName>
</protein>
<evidence type="ECO:0000256" key="1">
    <source>
        <dbReference type="SAM" id="Phobius"/>
    </source>
</evidence>
<reference evidence="2" key="2">
    <citation type="journal article" date="2015" name="Data Brief">
        <title>Shoot transcriptome of the giant reed, Arundo donax.</title>
        <authorList>
            <person name="Barrero R.A."/>
            <person name="Guerrero F.D."/>
            <person name="Moolhuijzen P."/>
            <person name="Goolsby J.A."/>
            <person name="Tidwell J."/>
            <person name="Bellgard S.E."/>
            <person name="Bellgard M.I."/>
        </authorList>
    </citation>
    <scope>NUCLEOTIDE SEQUENCE</scope>
    <source>
        <tissue evidence="2">Shoot tissue taken approximately 20 cm above the soil surface</tissue>
    </source>
</reference>
<reference evidence="2" key="1">
    <citation type="submission" date="2014-09" db="EMBL/GenBank/DDBJ databases">
        <authorList>
            <person name="Magalhaes I.L.F."/>
            <person name="Oliveira U."/>
            <person name="Santos F.R."/>
            <person name="Vidigal T.H.D.A."/>
            <person name="Brescovit A.D."/>
            <person name="Santos A.J."/>
        </authorList>
    </citation>
    <scope>NUCLEOTIDE SEQUENCE</scope>
    <source>
        <tissue evidence="2">Shoot tissue taken approximately 20 cm above the soil surface</tissue>
    </source>
</reference>